<dbReference type="Proteomes" id="UP000604046">
    <property type="component" value="Unassembled WGS sequence"/>
</dbReference>
<dbReference type="SUPFAM" id="SSF53254">
    <property type="entry name" value="Phosphoglycerate mutase-like"/>
    <property type="match status" value="1"/>
</dbReference>
<dbReference type="AlphaFoldDB" id="A0A812VIC4"/>
<evidence type="ECO:0000256" key="3">
    <source>
        <dbReference type="ARBA" id="ARBA00023152"/>
    </source>
</evidence>
<comment type="similarity">
    <text evidence="1">Belongs to the phosphoglycerate mutase family. BPG-dependent PGAM subfamily.</text>
</comment>
<keyword evidence="4" id="KW-0413">Isomerase</keyword>
<dbReference type="EC" id="5.4.2.11" evidence="2"/>
<name>A0A812VIC4_9DINO</name>
<evidence type="ECO:0000256" key="6">
    <source>
        <dbReference type="PIRSR" id="PIRSR613078-3"/>
    </source>
</evidence>
<feature type="site" description="Transition state stabilizer" evidence="6">
    <location>
        <position position="140"/>
    </location>
</feature>
<evidence type="ECO:0000313" key="8">
    <source>
        <dbReference type="Proteomes" id="UP000604046"/>
    </source>
</evidence>
<keyword evidence="8" id="KW-1185">Reference proteome</keyword>
<gene>
    <name evidence="7" type="primary">gpmA</name>
    <name evidence="7" type="ORF">SNAT2548_LOCUS35204</name>
</gene>
<organism evidence="7 8">
    <name type="scientific">Symbiodinium natans</name>
    <dbReference type="NCBI Taxonomy" id="878477"/>
    <lineage>
        <taxon>Eukaryota</taxon>
        <taxon>Sar</taxon>
        <taxon>Alveolata</taxon>
        <taxon>Dinophyceae</taxon>
        <taxon>Suessiales</taxon>
        <taxon>Symbiodiniaceae</taxon>
        <taxon>Symbiodinium</taxon>
    </lineage>
</organism>
<proteinExistence type="inferred from homology"/>
<evidence type="ECO:0000313" key="7">
    <source>
        <dbReference type="EMBL" id="CAE7619446.1"/>
    </source>
</evidence>
<dbReference type="NCBIfam" id="TIGR01258">
    <property type="entry name" value="pgm_1"/>
    <property type="match status" value="1"/>
</dbReference>
<feature type="binding site" evidence="5">
    <location>
        <begin position="141"/>
        <end position="142"/>
    </location>
    <ligand>
        <name>substrate</name>
    </ligand>
</feature>
<feature type="binding site" evidence="5">
    <location>
        <position position="56"/>
    </location>
    <ligand>
        <name>substrate</name>
    </ligand>
</feature>
<evidence type="ECO:0000256" key="1">
    <source>
        <dbReference type="ARBA" id="ARBA00006717"/>
    </source>
</evidence>
<dbReference type="InterPro" id="IPR029033">
    <property type="entry name" value="His_PPase_superfam"/>
</dbReference>
<protein>
    <recommendedName>
        <fullName evidence="2">phosphoglycerate mutase (2,3-diphosphoglycerate-dependent)</fullName>
        <ecNumber evidence="2">5.4.2.11</ecNumber>
    </recommendedName>
</protein>
<keyword evidence="3" id="KW-0324">Glycolysis</keyword>
<dbReference type="EMBL" id="CAJNDS010002852">
    <property type="protein sequence ID" value="CAE7619446.1"/>
    <property type="molecule type" value="Genomic_DNA"/>
</dbReference>
<dbReference type="GO" id="GO:0004619">
    <property type="term" value="F:phosphoglycerate mutase activity"/>
    <property type="evidence" value="ECO:0007669"/>
    <property type="project" value="UniProtKB-EC"/>
</dbReference>
<reference evidence="7" key="1">
    <citation type="submission" date="2021-02" db="EMBL/GenBank/DDBJ databases">
        <authorList>
            <person name="Dougan E. K."/>
            <person name="Rhodes N."/>
            <person name="Thang M."/>
            <person name="Chan C."/>
        </authorList>
    </citation>
    <scope>NUCLEOTIDE SEQUENCE</scope>
</reference>
<dbReference type="InterPro" id="IPR013078">
    <property type="entry name" value="His_Pase_superF_clade-1"/>
</dbReference>
<dbReference type="InterPro" id="IPR005952">
    <property type="entry name" value="Phosphogly_mut1"/>
</dbReference>
<sequence length="215" mass="24187">MFAANVSVDVAFTSYQKRAIKTLNLALEEMDCLWIPVIKTWKLNERMYGDLQGLNKAETANKFGEEQVTQWRRSFSVPPPPIKDDSPYHPKLDPKYKDIPKKNLPLAESLALTIQRVLPFWRQSIAPQLHKGKKVLIAAHGNSLRALVKYLDNIPEDQIVDVNIPTGVPLVYRLNRQLKPVELPGHAEGLSGVYLGDPEWVSSKVNGVKNQAAGR</sequence>
<dbReference type="Pfam" id="PF00300">
    <property type="entry name" value="His_Phos_1"/>
    <property type="match status" value="1"/>
</dbReference>
<evidence type="ECO:0000256" key="5">
    <source>
        <dbReference type="PIRSR" id="PIRSR613078-2"/>
    </source>
</evidence>
<dbReference type="GO" id="GO:0006096">
    <property type="term" value="P:glycolytic process"/>
    <property type="evidence" value="ECO:0007669"/>
    <property type="project" value="UniProtKB-KW"/>
</dbReference>
<evidence type="ECO:0000256" key="2">
    <source>
        <dbReference type="ARBA" id="ARBA00012028"/>
    </source>
</evidence>
<accession>A0A812VIC4</accession>
<dbReference type="PANTHER" id="PTHR11931">
    <property type="entry name" value="PHOSPHOGLYCERATE MUTASE"/>
    <property type="match status" value="1"/>
</dbReference>
<feature type="binding site" evidence="5">
    <location>
        <begin position="72"/>
        <end position="73"/>
    </location>
    <ligand>
        <name>substrate</name>
    </ligand>
</feature>
<dbReference type="OrthoDB" id="354304at2759"/>
<feature type="binding site" evidence="5">
    <location>
        <begin position="45"/>
        <end position="48"/>
    </location>
    <ligand>
        <name>substrate</name>
    </ligand>
</feature>
<feature type="binding site" evidence="5">
    <location>
        <position position="18"/>
    </location>
    <ligand>
        <name>substrate</name>
    </ligand>
</feature>
<comment type="caution">
    <text evidence="7">The sequence shown here is derived from an EMBL/GenBank/DDBJ whole genome shotgun (WGS) entry which is preliminary data.</text>
</comment>
<dbReference type="CDD" id="cd07067">
    <property type="entry name" value="HP_PGM_like"/>
    <property type="match status" value="1"/>
</dbReference>
<evidence type="ECO:0000256" key="4">
    <source>
        <dbReference type="ARBA" id="ARBA00023235"/>
    </source>
</evidence>
<dbReference type="Gene3D" id="3.40.50.1240">
    <property type="entry name" value="Phosphoglycerate mutase-like"/>
    <property type="match status" value="1"/>
</dbReference>